<dbReference type="RefSeq" id="WP_377556469.1">
    <property type="nucleotide sequence ID" value="NZ_JBHUHQ010000015.1"/>
</dbReference>
<protein>
    <submittedName>
        <fullName evidence="1">Uncharacterized protein</fullName>
    </submittedName>
</protein>
<dbReference type="InterPro" id="IPR005492">
    <property type="entry name" value="EPTP"/>
</dbReference>
<sequence>MSQRFIKYSNLKFHAGTSVEFFSISNER</sequence>
<gene>
    <name evidence="1" type="ORF">ACFSJF_09240</name>
</gene>
<comment type="caution">
    <text evidence="1">The sequence shown here is derived from an EMBL/GenBank/DDBJ whole genome shotgun (WGS) entry which is preliminary data.</text>
</comment>
<keyword evidence="2" id="KW-1185">Reference proteome</keyword>
<accession>A0ABW4VXS9</accession>
<evidence type="ECO:0000313" key="1">
    <source>
        <dbReference type="EMBL" id="MFD2044449.1"/>
    </source>
</evidence>
<proteinExistence type="predicted"/>
<dbReference type="Proteomes" id="UP001597383">
    <property type="component" value="Unassembled WGS sequence"/>
</dbReference>
<evidence type="ECO:0000313" key="2">
    <source>
        <dbReference type="Proteomes" id="UP001597383"/>
    </source>
</evidence>
<name>A0ABW4VXS9_9BACI</name>
<dbReference type="Pfam" id="PF03736">
    <property type="entry name" value="EPTP"/>
    <property type="match status" value="1"/>
</dbReference>
<dbReference type="EMBL" id="JBHUHQ010000015">
    <property type="protein sequence ID" value="MFD2044449.1"/>
    <property type="molecule type" value="Genomic_DNA"/>
</dbReference>
<organism evidence="1 2">
    <name type="scientific">Ornithinibacillus salinisoli</name>
    <dbReference type="NCBI Taxonomy" id="1848459"/>
    <lineage>
        <taxon>Bacteria</taxon>
        <taxon>Bacillati</taxon>
        <taxon>Bacillota</taxon>
        <taxon>Bacilli</taxon>
        <taxon>Bacillales</taxon>
        <taxon>Bacillaceae</taxon>
        <taxon>Ornithinibacillus</taxon>
    </lineage>
</organism>
<reference evidence="2" key="1">
    <citation type="journal article" date="2019" name="Int. J. Syst. Evol. Microbiol.">
        <title>The Global Catalogue of Microorganisms (GCM) 10K type strain sequencing project: providing services to taxonomists for standard genome sequencing and annotation.</title>
        <authorList>
            <consortium name="The Broad Institute Genomics Platform"/>
            <consortium name="The Broad Institute Genome Sequencing Center for Infectious Disease"/>
            <person name="Wu L."/>
            <person name="Ma J."/>
        </authorList>
    </citation>
    <scope>NUCLEOTIDE SEQUENCE [LARGE SCALE GENOMIC DNA]</scope>
    <source>
        <strain evidence="2">R28</strain>
    </source>
</reference>